<dbReference type="InterPro" id="IPR033128">
    <property type="entry name" value="Adenylosuccin_syn_Lys_AS"/>
</dbReference>
<evidence type="ECO:0000256" key="1">
    <source>
        <dbReference type="ARBA" id="ARBA00003779"/>
    </source>
</evidence>
<keyword evidence="15" id="KW-1185">Reference proteome</keyword>
<dbReference type="RefSeq" id="XP_019017686.1">
    <property type="nucleotide sequence ID" value="XM_019162803.1"/>
</dbReference>
<dbReference type="STRING" id="763406.A0A1E3NMG4"/>
<dbReference type="FunFam" id="1.10.300.10:FF:000002">
    <property type="entry name" value="Adenylosuccinate synthetase, chloroplastic"/>
    <property type="match status" value="1"/>
</dbReference>
<feature type="binding site" evidence="11">
    <location>
        <position position="130"/>
    </location>
    <ligand>
        <name>IMP</name>
        <dbReference type="ChEBI" id="CHEBI:58053"/>
    </ligand>
</feature>
<dbReference type="GO" id="GO:0046040">
    <property type="term" value="P:IMP metabolic process"/>
    <property type="evidence" value="ECO:0007669"/>
    <property type="project" value="TreeGrafter"/>
</dbReference>
<comment type="function">
    <text evidence="13">Plays an important role in the de novo pathway of purine nucleotide biosynthesis.</text>
</comment>
<dbReference type="OrthoDB" id="10265645at2759"/>
<dbReference type="GO" id="GO:0004019">
    <property type="term" value="F:adenylosuccinate synthase activity"/>
    <property type="evidence" value="ECO:0007669"/>
    <property type="project" value="UniProtKB-UniRule"/>
</dbReference>
<evidence type="ECO:0000256" key="8">
    <source>
        <dbReference type="ARBA" id="ARBA00022842"/>
    </source>
</evidence>
<dbReference type="SMART" id="SM00788">
    <property type="entry name" value="Adenylsucc_synt"/>
    <property type="match status" value="1"/>
</dbReference>
<dbReference type="CDD" id="cd03108">
    <property type="entry name" value="AdSS"/>
    <property type="match status" value="1"/>
</dbReference>
<dbReference type="PANTHER" id="PTHR11846:SF0">
    <property type="entry name" value="ADENYLOSUCCINATE SYNTHETASE"/>
    <property type="match status" value="1"/>
</dbReference>
<keyword evidence="8 11" id="KW-0460">Magnesium</keyword>
<dbReference type="EMBL" id="KV454003">
    <property type="protein sequence ID" value="ODQ46573.1"/>
    <property type="molecule type" value="Genomic_DNA"/>
</dbReference>
<comment type="function">
    <text evidence="11">Plays an important role in the de novo pathway and in the salvage pathway of purine nucleotide biosynthesis. Catalyzes the first commited step in the biosynthesis of AMP from IMP.</text>
</comment>
<comment type="catalytic activity">
    <reaction evidence="10 11 13">
        <text>IMP + L-aspartate + GTP = N(6)-(1,2-dicarboxyethyl)-AMP + GDP + phosphate + 2 H(+)</text>
        <dbReference type="Rhea" id="RHEA:15753"/>
        <dbReference type="ChEBI" id="CHEBI:15378"/>
        <dbReference type="ChEBI" id="CHEBI:29991"/>
        <dbReference type="ChEBI" id="CHEBI:37565"/>
        <dbReference type="ChEBI" id="CHEBI:43474"/>
        <dbReference type="ChEBI" id="CHEBI:57567"/>
        <dbReference type="ChEBI" id="CHEBI:58053"/>
        <dbReference type="ChEBI" id="CHEBI:58189"/>
        <dbReference type="EC" id="6.3.4.4"/>
    </reaction>
</comment>
<dbReference type="SUPFAM" id="SSF52540">
    <property type="entry name" value="P-loop containing nucleoside triphosphate hydrolases"/>
    <property type="match status" value="1"/>
</dbReference>
<evidence type="ECO:0000256" key="12">
    <source>
        <dbReference type="PROSITE-ProRule" id="PRU10134"/>
    </source>
</evidence>
<feature type="binding site" evidence="11">
    <location>
        <position position="226"/>
    </location>
    <ligand>
        <name>IMP</name>
        <dbReference type="ChEBI" id="CHEBI:58053"/>
    </ligand>
</feature>
<feature type="binding site" evidence="11">
    <location>
        <position position="39"/>
    </location>
    <ligand>
        <name>Mg(2+)</name>
        <dbReference type="ChEBI" id="CHEBI:18420"/>
    </ligand>
</feature>
<dbReference type="NCBIfam" id="NF002223">
    <property type="entry name" value="PRK01117.1"/>
    <property type="match status" value="1"/>
</dbReference>
<comment type="subcellular location">
    <subcellularLocation>
        <location evidence="11">Cytoplasm</location>
    </subcellularLocation>
</comment>
<accession>A0A1E3NMG4</accession>
<sequence length="429" mass="47867">MADVVLGAQWGDEGKGKLVDLLCDDIEVCARCQGGNNAGHTIVVGKTKYDFHMLPSGLVNPKCLNLVGSGVVVHLPSFFDELAKIENQGLKCRDRLFLSSRAHLVFDFHQRVDKLREAELSNKKKSIGTTGKGIGPTYSTKASRSGIRVHHLVSDEPDAWPEFETRLRRLFATRQQRYGEFEYDIEGELARYKVLREEIKPFVVDSVEFMHSALAENKKILVEGANALMLDLDFGTYPYVTSSNTGIGGVLTGLGIPPTAIRNVYGVVKAYTTRVGEGPFPTEQLNEVGEKLQDIGFEVGVTTGRKRRCGWLDLVVLKYSTWINGYTSLNITKLDVLDTFKEIKVAVGYKYNGKELKSFPECLHVLGKVEVEYKTLPGWEQDITAVKTYSELPENAKAYLKYIEDYLKVPVQWVGTGPARESMLVKATK</sequence>
<dbReference type="PANTHER" id="PTHR11846">
    <property type="entry name" value="ADENYLOSUCCINATE SYNTHETASE"/>
    <property type="match status" value="1"/>
</dbReference>
<dbReference type="GO" id="GO:0044208">
    <property type="term" value="P:'de novo' AMP biosynthetic process"/>
    <property type="evidence" value="ECO:0007669"/>
    <property type="project" value="UniProtKB-UniRule"/>
</dbReference>
<dbReference type="InterPro" id="IPR018220">
    <property type="entry name" value="Adenylosuccin_syn_GTP-bd"/>
</dbReference>
<organism evidence="14 15">
    <name type="scientific">Pichia membranifaciens NRRL Y-2026</name>
    <dbReference type="NCBI Taxonomy" id="763406"/>
    <lineage>
        <taxon>Eukaryota</taxon>
        <taxon>Fungi</taxon>
        <taxon>Dikarya</taxon>
        <taxon>Ascomycota</taxon>
        <taxon>Saccharomycotina</taxon>
        <taxon>Pichiomycetes</taxon>
        <taxon>Pichiales</taxon>
        <taxon>Pichiaceae</taxon>
        <taxon>Pichia</taxon>
    </lineage>
</organism>
<comment type="subunit">
    <text evidence="2 11">Homodimer.</text>
</comment>
<dbReference type="InterPro" id="IPR042111">
    <property type="entry name" value="Adenylosuccinate_synth_dom3"/>
</dbReference>
<comment type="similarity">
    <text evidence="11 13">Belongs to the adenylosuccinate synthetase family.</text>
</comment>
<feature type="binding site" evidence="11">
    <location>
        <begin position="39"/>
        <end position="41"/>
    </location>
    <ligand>
        <name>GTP</name>
        <dbReference type="ChEBI" id="CHEBI:37565"/>
    </ligand>
</feature>
<feature type="binding site" evidence="11">
    <location>
        <position position="12"/>
    </location>
    <ligand>
        <name>Mg(2+)</name>
        <dbReference type="ChEBI" id="CHEBI:18420"/>
    </ligand>
</feature>
<dbReference type="Proteomes" id="UP000094455">
    <property type="component" value="Unassembled WGS sequence"/>
</dbReference>
<feature type="binding site" evidence="11">
    <location>
        <position position="241"/>
    </location>
    <ligand>
        <name>IMP</name>
        <dbReference type="ChEBI" id="CHEBI:58053"/>
    </ligand>
</feature>
<evidence type="ECO:0000313" key="15">
    <source>
        <dbReference type="Proteomes" id="UP000094455"/>
    </source>
</evidence>
<keyword evidence="7 11" id="KW-0658">Purine biosynthesis</keyword>
<keyword evidence="6 11" id="KW-0547">Nucleotide-binding</keyword>
<comment type="function">
    <text evidence="1">Plays an important role in the de novo pathway and in the salvage pathway of purine nucleotide biosynthesis. Catalyzes the first committed step in the biosynthesis of AMP from IMP.</text>
</comment>
<protein>
    <recommendedName>
        <fullName evidence="11 13">Adenylosuccinate synthetase</fullName>
        <shortName evidence="11">AMPSase</shortName>
        <shortName evidence="11">AdSS</shortName>
        <ecNumber evidence="11 13">6.3.4.4</ecNumber>
    </recommendedName>
    <alternativeName>
        <fullName evidence="11">IMP--aspartate ligase</fullName>
    </alternativeName>
</protein>
<dbReference type="Pfam" id="PF00709">
    <property type="entry name" value="Adenylsucc_synt"/>
    <property type="match status" value="1"/>
</dbReference>
<evidence type="ECO:0000256" key="13">
    <source>
        <dbReference type="RuleBase" id="RU000520"/>
    </source>
</evidence>
<feature type="binding site" evidence="11">
    <location>
        <begin position="333"/>
        <end position="335"/>
    </location>
    <ligand>
        <name>GTP</name>
        <dbReference type="ChEBI" id="CHEBI:37565"/>
    </ligand>
</feature>
<feature type="binding site" evidence="11">
    <location>
        <begin position="37"/>
        <end position="40"/>
    </location>
    <ligand>
        <name>IMP</name>
        <dbReference type="ChEBI" id="CHEBI:58053"/>
    </ligand>
</feature>
<dbReference type="GeneID" id="30179490"/>
<dbReference type="InterPro" id="IPR001114">
    <property type="entry name" value="Adenylosuccinate_synthetase"/>
</dbReference>
<evidence type="ECO:0000256" key="4">
    <source>
        <dbReference type="ARBA" id="ARBA00022598"/>
    </source>
</evidence>
<feature type="binding site" evidence="11">
    <location>
        <begin position="11"/>
        <end position="17"/>
    </location>
    <ligand>
        <name>GTP</name>
        <dbReference type="ChEBI" id="CHEBI:37565"/>
    </ligand>
</feature>
<keyword evidence="4 11" id="KW-0436">Ligase</keyword>
<dbReference type="NCBIfam" id="TIGR00184">
    <property type="entry name" value="purA"/>
    <property type="match status" value="1"/>
</dbReference>
<evidence type="ECO:0000256" key="5">
    <source>
        <dbReference type="ARBA" id="ARBA00022723"/>
    </source>
</evidence>
<keyword evidence="3 11" id="KW-0963">Cytoplasm</keyword>
<name>A0A1E3NMG4_9ASCO</name>
<dbReference type="Gene3D" id="3.90.170.10">
    <property type="entry name" value="Adenylosuccinate Synthetase, subunit A, domain 3"/>
    <property type="match status" value="1"/>
</dbReference>
<comment type="pathway">
    <text evidence="11 13">Purine metabolism; AMP biosynthesis via de novo pathway; AMP from IMP: step 1/2.</text>
</comment>
<dbReference type="HAMAP" id="MF_00011">
    <property type="entry name" value="Adenylosucc_synth"/>
    <property type="match status" value="1"/>
</dbReference>
<evidence type="ECO:0000256" key="2">
    <source>
        <dbReference type="ARBA" id="ARBA00011738"/>
    </source>
</evidence>
<keyword evidence="9 11" id="KW-0342">GTP-binding</keyword>
<feature type="binding site" evidence="11">
    <location>
        <begin position="301"/>
        <end position="307"/>
    </location>
    <ligand>
        <name>substrate</name>
    </ligand>
</feature>
<dbReference type="InterPro" id="IPR042110">
    <property type="entry name" value="Adenylosuccinate_synth_dom2"/>
</dbReference>
<evidence type="ECO:0000256" key="9">
    <source>
        <dbReference type="ARBA" id="ARBA00023134"/>
    </source>
</evidence>
<dbReference type="GO" id="GO:0005525">
    <property type="term" value="F:GTP binding"/>
    <property type="evidence" value="ECO:0007669"/>
    <property type="project" value="UniProtKB-UniRule"/>
</dbReference>
<gene>
    <name evidence="14" type="ORF">PICMEDRAFT_33164</name>
</gene>
<feature type="binding site" evidence="11">
    <location>
        <begin position="12"/>
        <end position="15"/>
    </location>
    <ligand>
        <name>IMP</name>
        <dbReference type="ChEBI" id="CHEBI:58053"/>
    </ligand>
</feature>
<feature type="active site" evidence="12">
    <location>
        <position position="141"/>
    </location>
</feature>
<proteinExistence type="inferred from homology"/>
<evidence type="ECO:0000313" key="14">
    <source>
        <dbReference type="EMBL" id="ODQ46573.1"/>
    </source>
</evidence>
<comment type="cofactor">
    <cofactor evidence="11">
        <name>Mg(2+)</name>
        <dbReference type="ChEBI" id="CHEBI:18420"/>
    </cofactor>
    <text evidence="11">Binds 1 Mg(2+) ion per subunit.</text>
</comment>
<feature type="binding site" evidence="11">
    <location>
        <begin position="415"/>
        <end position="417"/>
    </location>
    <ligand>
        <name>GTP</name>
        <dbReference type="ChEBI" id="CHEBI:37565"/>
    </ligand>
</feature>
<dbReference type="PROSITE" id="PS01266">
    <property type="entry name" value="ADENYLOSUCCIN_SYN_1"/>
    <property type="match status" value="1"/>
</dbReference>
<dbReference type="Gene3D" id="1.10.300.10">
    <property type="entry name" value="Adenylosuccinate Synthetase, subunit A, domain 2"/>
    <property type="match status" value="1"/>
</dbReference>
<evidence type="ECO:0000256" key="7">
    <source>
        <dbReference type="ARBA" id="ARBA00022755"/>
    </source>
</evidence>
<feature type="active site" description="Proton donor" evidence="11">
    <location>
        <position position="40"/>
    </location>
</feature>
<feature type="binding site" evidence="11">
    <location>
        <position position="307"/>
    </location>
    <ligand>
        <name>GTP</name>
        <dbReference type="ChEBI" id="CHEBI:37565"/>
    </ligand>
</feature>
<dbReference type="InterPro" id="IPR027417">
    <property type="entry name" value="P-loop_NTPase"/>
</dbReference>
<evidence type="ECO:0000256" key="10">
    <source>
        <dbReference type="ARBA" id="ARBA00050432"/>
    </source>
</evidence>
<dbReference type="GO" id="GO:0000287">
    <property type="term" value="F:magnesium ion binding"/>
    <property type="evidence" value="ECO:0007669"/>
    <property type="project" value="UniProtKB-UniRule"/>
</dbReference>
<dbReference type="EC" id="6.3.4.4" evidence="11 13"/>
<dbReference type="PROSITE" id="PS00513">
    <property type="entry name" value="ADENYLOSUCCIN_SYN_2"/>
    <property type="match status" value="1"/>
</dbReference>
<evidence type="ECO:0000256" key="11">
    <source>
        <dbReference type="HAMAP-Rule" id="MF_03125"/>
    </source>
</evidence>
<evidence type="ECO:0000256" key="6">
    <source>
        <dbReference type="ARBA" id="ARBA00022741"/>
    </source>
</evidence>
<dbReference type="UniPathway" id="UPA00075">
    <property type="reaction ID" value="UER00335"/>
</dbReference>
<dbReference type="InterPro" id="IPR042109">
    <property type="entry name" value="Adenylosuccinate_synth_dom1"/>
</dbReference>
<evidence type="ECO:0000256" key="3">
    <source>
        <dbReference type="ARBA" id="ARBA00022490"/>
    </source>
</evidence>
<reference evidence="14 15" key="1">
    <citation type="journal article" date="2016" name="Proc. Natl. Acad. Sci. U.S.A.">
        <title>Comparative genomics of biotechnologically important yeasts.</title>
        <authorList>
            <person name="Riley R."/>
            <person name="Haridas S."/>
            <person name="Wolfe K.H."/>
            <person name="Lopes M.R."/>
            <person name="Hittinger C.T."/>
            <person name="Goeker M."/>
            <person name="Salamov A.A."/>
            <person name="Wisecaver J.H."/>
            <person name="Long T.M."/>
            <person name="Calvey C.H."/>
            <person name="Aerts A.L."/>
            <person name="Barry K.W."/>
            <person name="Choi C."/>
            <person name="Clum A."/>
            <person name="Coughlan A.Y."/>
            <person name="Deshpande S."/>
            <person name="Douglass A.P."/>
            <person name="Hanson S.J."/>
            <person name="Klenk H.-P."/>
            <person name="LaButti K.M."/>
            <person name="Lapidus A."/>
            <person name="Lindquist E.A."/>
            <person name="Lipzen A.M."/>
            <person name="Meier-Kolthoff J.P."/>
            <person name="Ohm R.A."/>
            <person name="Otillar R.P."/>
            <person name="Pangilinan J.L."/>
            <person name="Peng Y."/>
            <person name="Rokas A."/>
            <person name="Rosa C.A."/>
            <person name="Scheuner C."/>
            <person name="Sibirny A.A."/>
            <person name="Slot J.C."/>
            <person name="Stielow J.B."/>
            <person name="Sun H."/>
            <person name="Kurtzman C.P."/>
            <person name="Blackwell M."/>
            <person name="Grigoriev I.V."/>
            <person name="Jeffries T.W."/>
        </authorList>
    </citation>
    <scope>NUCLEOTIDE SEQUENCE [LARGE SCALE GENOMIC DNA]</scope>
    <source>
        <strain evidence="14 15">NRRL Y-2026</strain>
    </source>
</reference>
<dbReference type="AlphaFoldDB" id="A0A1E3NMG4"/>
<dbReference type="FunFam" id="3.90.170.10:FF:000001">
    <property type="entry name" value="Adenylosuccinate synthetase"/>
    <property type="match status" value="1"/>
</dbReference>
<feature type="active site" description="Proton acceptor" evidence="11">
    <location>
        <position position="12"/>
    </location>
</feature>
<dbReference type="Gene3D" id="3.40.440.10">
    <property type="entry name" value="Adenylosuccinate Synthetase, subunit A, domain 1"/>
    <property type="match status" value="1"/>
</dbReference>
<feature type="binding site" evidence="11">
    <location>
        <position position="305"/>
    </location>
    <ligand>
        <name>IMP</name>
        <dbReference type="ChEBI" id="CHEBI:58053"/>
    </ligand>
</feature>
<dbReference type="GO" id="GO:0005737">
    <property type="term" value="C:cytoplasm"/>
    <property type="evidence" value="ECO:0007669"/>
    <property type="project" value="UniProtKB-SubCell"/>
</dbReference>
<feature type="binding site" evidence="11">
    <location>
        <position position="144"/>
    </location>
    <ligand>
        <name>IMP</name>
        <dbReference type="ChEBI" id="CHEBI:58053"/>
        <note>ligand shared between dimeric partners</note>
    </ligand>
</feature>
<keyword evidence="5 11" id="KW-0479">Metal-binding</keyword>